<gene>
    <name evidence="5" type="ORF">D1614_04915</name>
</gene>
<dbReference type="SFLD" id="SFLDG01129">
    <property type="entry name" value="C1.5:_HAD__Beta-PGM__Phosphata"/>
    <property type="match status" value="1"/>
</dbReference>
<dbReference type="EMBL" id="QWGR01000002">
    <property type="protein sequence ID" value="RIJ50089.1"/>
    <property type="molecule type" value="Genomic_DNA"/>
</dbReference>
<dbReference type="InterPro" id="IPR023214">
    <property type="entry name" value="HAD_sf"/>
</dbReference>
<dbReference type="Gene3D" id="1.10.150.240">
    <property type="entry name" value="Putative phosphatase, domain 2"/>
    <property type="match status" value="1"/>
</dbReference>
<evidence type="ECO:0000313" key="5">
    <source>
        <dbReference type="EMBL" id="RIJ50089.1"/>
    </source>
</evidence>
<comment type="catalytic activity">
    <reaction evidence="1">
        <text>2-phosphoglycolate + H2O = glycolate + phosphate</text>
        <dbReference type="Rhea" id="RHEA:14369"/>
        <dbReference type="ChEBI" id="CHEBI:15377"/>
        <dbReference type="ChEBI" id="CHEBI:29805"/>
        <dbReference type="ChEBI" id="CHEBI:43474"/>
        <dbReference type="ChEBI" id="CHEBI:58033"/>
        <dbReference type="EC" id="3.1.3.18"/>
    </reaction>
</comment>
<dbReference type="EC" id="3.1.3.18" evidence="4"/>
<dbReference type="OrthoDB" id="9807630at2"/>
<dbReference type="InterPro" id="IPR023198">
    <property type="entry name" value="PGP-like_dom2"/>
</dbReference>
<comment type="pathway">
    <text evidence="2">Organic acid metabolism; glycolate biosynthesis; glycolate from 2-phosphoglycolate: step 1/1.</text>
</comment>
<protein>
    <recommendedName>
        <fullName evidence="4">phosphoglycolate phosphatase</fullName>
        <ecNumber evidence="4">3.1.3.18</ecNumber>
    </recommendedName>
</protein>
<dbReference type="GO" id="GO:0008967">
    <property type="term" value="F:phosphoglycolate phosphatase activity"/>
    <property type="evidence" value="ECO:0007669"/>
    <property type="project" value="UniProtKB-EC"/>
</dbReference>
<accession>A0A399T4Q9</accession>
<evidence type="ECO:0000256" key="4">
    <source>
        <dbReference type="ARBA" id="ARBA00013078"/>
    </source>
</evidence>
<keyword evidence="6" id="KW-1185">Reference proteome</keyword>
<reference evidence="5 6" key="1">
    <citation type="submission" date="2018-08" db="EMBL/GenBank/DDBJ databases">
        <title>Pallidiluteibacterium maritimus gen. nov., sp. nov., isolated from coastal sediment.</title>
        <authorList>
            <person name="Zhou L.Y."/>
        </authorList>
    </citation>
    <scope>NUCLEOTIDE SEQUENCE [LARGE SCALE GENOMIC DNA]</scope>
    <source>
        <strain evidence="5 6">XSD2</strain>
    </source>
</reference>
<dbReference type="GO" id="GO:0006281">
    <property type="term" value="P:DNA repair"/>
    <property type="evidence" value="ECO:0007669"/>
    <property type="project" value="TreeGrafter"/>
</dbReference>
<dbReference type="InterPro" id="IPR041492">
    <property type="entry name" value="HAD_2"/>
</dbReference>
<evidence type="ECO:0000256" key="2">
    <source>
        <dbReference type="ARBA" id="ARBA00004818"/>
    </source>
</evidence>
<dbReference type="SFLD" id="SFLDS00003">
    <property type="entry name" value="Haloacid_Dehalogenase"/>
    <property type="match status" value="1"/>
</dbReference>
<proteinExistence type="inferred from homology"/>
<dbReference type="AlphaFoldDB" id="A0A399T4Q9"/>
<dbReference type="GO" id="GO:0005829">
    <property type="term" value="C:cytosol"/>
    <property type="evidence" value="ECO:0007669"/>
    <property type="project" value="TreeGrafter"/>
</dbReference>
<evidence type="ECO:0000256" key="3">
    <source>
        <dbReference type="ARBA" id="ARBA00006171"/>
    </source>
</evidence>
<dbReference type="PANTHER" id="PTHR43434">
    <property type="entry name" value="PHOSPHOGLYCOLATE PHOSPHATASE"/>
    <property type="match status" value="1"/>
</dbReference>
<evidence type="ECO:0000256" key="1">
    <source>
        <dbReference type="ARBA" id="ARBA00000830"/>
    </source>
</evidence>
<dbReference type="Proteomes" id="UP000265926">
    <property type="component" value="Unassembled WGS sequence"/>
</dbReference>
<keyword evidence="5" id="KW-0378">Hydrolase</keyword>
<comment type="caution">
    <text evidence="5">The sequence shown here is derived from an EMBL/GenBank/DDBJ whole genome shotgun (WGS) entry which is preliminary data.</text>
</comment>
<dbReference type="PANTHER" id="PTHR43434:SF1">
    <property type="entry name" value="PHOSPHOGLYCOLATE PHOSPHATASE"/>
    <property type="match status" value="1"/>
</dbReference>
<name>A0A399T4Q9_9BACT</name>
<dbReference type="RefSeq" id="WP_119436776.1">
    <property type="nucleotide sequence ID" value="NZ_QWGR01000002.1"/>
</dbReference>
<organism evidence="5 6">
    <name type="scientific">Maribellus luteus</name>
    <dbReference type="NCBI Taxonomy" id="2305463"/>
    <lineage>
        <taxon>Bacteria</taxon>
        <taxon>Pseudomonadati</taxon>
        <taxon>Bacteroidota</taxon>
        <taxon>Bacteroidia</taxon>
        <taxon>Marinilabiliales</taxon>
        <taxon>Prolixibacteraceae</taxon>
        <taxon>Maribellus</taxon>
    </lineage>
</organism>
<dbReference type="InterPro" id="IPR036412">
    <property type="entry name" value="HAD-like_sf"/>
</dbReference>
<dbReference type="SUPFAM" id="SSF56784">
    <property type="entry name" value="HAD-like"/>
    <property type="match status" value="1"/>
</dbReference>
<comment type="similarity">
    <text evidence="3">Belongs to the HAD-like hydrolase superfamily. CbbY/CbbZ/Gph/YieH family.</text>
</comment>
<dbReference type="InterPro" id="IPR050155">
    <property type="entry name" value="HAD-like_hydrolase_sf"/>
</dbReference>
<dbReference type="Pfam" id="PF13419">
    <property type="entry name" value="HAD_2"/>
    <property type="match status" value="1"/>
</dbReference>
<dbReference type="Gene3D" id="3.40.50.1000">
    <property type="entry name" value="HAD superfamily/HAD-like"/>
    <property type="match status" value="1"/>
</dbReference>
<sequence length="215" mass="24742">MRSVIWDWNGTLLNDLDFCISTINQLLEKRGLNLLDHAQYKDVFSFPVKDYYTTIGFDFSKEDFSIPAREFIDLYNSGVKNCDLHSQTHAVLDFFKNAGKRQFVLSAMQQNMLHETLDHQNILNYFEGIAGLNDHYAASKIERGEQLIELYQIRKENAVMIGDTIHDYEVAEKLGITCILIANGHQSKERLESTGAFVADKLEDLMDPEFLRLLP</sequence>
<evidence type="ECO:0000313" key="6">
    <source>
        <dbReference type="Proteomes" id="UP000265926"/>
    </source>
</evidence>